<feature type="transmembrane region" description="Helical" evidence="6">
    <location>
        <begin position="196"/>
        <end position="216"/>
    </location>
</feature>
<dbReference type="InterPro" id="IPR052337">
    <property type="entry name" value="SAT4-like"/>
</dbReference>
<protein>
    <recommendedName>
        <fullName evidence="7">Rhodopsin domain-containing protein</fullName>
    </recommendedName>
</protein>
<dbReference type="Proteomes" id="UP000053328">
    <property type="component" value="Unassembled WGS sequence"/>
</dbReference>
<dbReference type="VEuPathDB" id="FungiDB:PV08_01543"/>
<dbReference type="Pfam" id="PF20684">
    <property type="entry name" value="Fung_rhodopsin"/>
    <property type="match status" value="1"/>
</dbReference>
<keyword evidence="2 6" id="KW-0812">Transmembrane</keyword>
<evidence type="ECO:0000256" key="6">
    <source>
        <dbReference type="SAM" id="Phobius"/>
    </source>
</evidence>
<evidence type="ECO:0000256" key="4">
    <source>
        <dbReference type="ARBA" id="ARBA00023136"/>
    </source>
</evidence>
<comment type="similarity">
    <text evidence="5">Belongs to the SAT4 family.</text>
</comment>
<keyword evidence="4 6" id="KW-0472">Membrane</keyword>
<dbReference type="AlphaFoldDB" id="A0A0D2CBT1"/>
<dbReference type="STRING" id="91928.A0A0D2CBT1"/>
<feature type="transmembrane region" description="Helical" evidence="6">
    <location>
        <begin position="159"/>
        <end position="184"/>
    </location>
</feature>
<dbReference type="GeneID" id="27328626"/>
<evidence type="ECO:0000256" key="1">
    <source>
        <dbReference type="ARBA" id="ARBA00004141"/>
    </source>
</evidence>
<feature type="transmembrane region" description="Helical" evidence="6">
    <location>
        <begin position="116"/>
        <end position="139"/>
    </location>
</feature>
<sequence length="352" mass="39212">MAGTQAVVLSMTFSSVAFIFVSLRCFSRILFAKRLFIEDVLIVLALVCSFGVAGAIEVERQYGLGENLYTLPPDQTVPGLKAFWASIFLYGLCLTLVKCSICCQLLRLFTETKYKVALQCILAFLIVFGIIAAVVTVFTCTPPRDFWEEMILPDKCINYVPWWFFSASVSILTDCVLCILPMPILKKLHLPPRQKYGLIAVFAVGGFACIVSILRLHAIYKFSRSSDASEANVEAAYWSAIEVNTGIICACMPMIRPLMNLIWKKIFRSSTRTVSVTSESREYNMKYGPPSALQSWRTPLEDVSFCTVPDNMKDYLEASGNHHRNEESESLAGATPSLALTRSDVECGRPHG</sequence>
<accession>A0A0D2CBT1</accession>
<evidence type="ECO:0000256" key="2">
    <source>
        <dbReference type="ARBA" id="ARBA00022692"/>
    </source>
</evidence>
<dbReference type="EMBL" id="KN847492">
    <property type="protein sequence ID" value="KIW20964.1"/>
    <property type="molecule type" value="Genomic_DNA"/>
</dbReference>
<dbReference type="PANTHER" id="PTHR33048">
    <property type="entry name" value="PTH11-LIKE INTEGRAL MEMBRANE PROTEIN (AFU_ORTHOLOGUE AFUA_5G11245)"/>
    <property type="match status" value="1"/>
</dbReference>
<dbReference type="InterPro" id="IPR049326">
    <property type="entry name" value="Rhodopsin_dom_fungi"/>
</dbReference>
<feature type="transmembrane region" description="Helical" evidence="6">
    <location>
        <begin position="6"/>
        <end position="23"/>
    </location>
</feature>
<keyword evidence="9" id="KW-1185">Reference proteome</keyword>
<feature type="domain" description="Rhodopsin" evidence="7">
    <location>
        <begin position="23"/>
        <end position="260"/>
    </location>
</feature>
<feature type="transmembrane region" description="Helical" evidence="6">
    <location>
        <begin position="35"/>
        <end position="56"/>
    </location>
</feature>
<evidence type="ECO:0000256" key="5">
    <source>
        <dbReference type="ARBA" id="ARBA00038359"/>
    </source>
</evidence>
<dbReference type="HOGENOM" id="CLU_028200_0_2_1"/>
<keyword evidence="3 6" id="KW-1133">Transmembrane helix</keyword>
<gene>
    <name evidence="8" type="ORF">PV08_01543</name>
</gene>
<evidence type="ECO:0000256" key="3">
    <source>
        <dbReference type="ARBA" id="ARBA00022989"/>
    </source>
</evidence>
<evidence type="ECO:0000313" key="9">
    <source>
        <dbReference type="Proteomes" id="UP000053328"/>
    </source>
</evidence>
<proteinExistence type="inferred from homology"/>
<name>A0A0D2CBT1_9EURO</name>
<dbReference type="RefSeq" id="XP_016241180.1">
    <property type="nucleotide sequence ID" value="XM_016375904.1"/>
</dbReference>
<dbReference type="OrthoDB" id="10017208at2759"/>
<dbReference type="PANTHER" id="PTHR33048:SF47">
    <property type="entry name" value="INTEGRAL MEMBRANE PROTEIN-RELATED"/>
    <property type="match status" value="1"/>
</dbReference>
<reference evidence="8 9" key="1">
    <citation type="submission" date="2015-01" db="EMBL/GenBank/DDBJ databases">
        <title>The Genome Sequence of Exophiala spinifera CBS89968.</title>
        <authorList>
            <consortium name="The Broad Institute Genomics Platform"/>
            <person name="Cuomo C."/>
            <person name="de Hoog S."/>
            <person name="Gorbushina A."/>
            <person name="Stielow B."/>
            <person name="Teixiera M."/>
            <person name="Abouelleil A."/>
            <person name="Chapman S.B."/>
            <person name="Priest M."/>
            <person name="Young S.K."/>
            <person name="Wortman J."/>
            <person name="Nusbaum C."/>
            <person name="Birren B."/>
        </authorList>
    </citation>
    <scope>NUCLEOTIDE SEQUENCE [LARGE SCALE GENOMIC DNA]</scope>
    <source>
        <strain evidence="8 9">CBS 89968</strain>
    </source>
</reference>
<feature type="transmembrane region" description="Helical" evidence="6">
    <location>
        <begin position="82"/>
        <end position="109"/>
    </location>
</feature>
<organism evidence="8 9">
    <name type="scientific">Exophiala spinifera</name>
    <dbReference type="NCBI Taxonomy" id="91928"/>
    <lineage>
        <taxon>Eukaryota</taxon>
        <taxon>Fungi</taxon>
        <taxon>Dikarya</taxon>
        <taxon>Ascomycota</taxon>
        <taxon>Pezizomycotina</taxon>
        <taxon>Eurotiomycetes</taxon>
        <taxon>Chaetothyriomycetidae</taxon>
        <taxon>Chaetothyriales</taxon>
        <taxon>Herpotrichiellaceae</taxon>
        <taxon>Exophiala</taxon>
    </lineage>
</organism>
<evidence type="ECO:0000259" key="7">
    <source>
        <dbReference type="Pfam" id="PF20684"/>
    </source>
</evidence>
<dbReference type="GO" id="GO:0016020">
    <property type="term" value="C:membrane"/>
    <property type="evidence" value="ECO:0007669"/>
    <property type="project" value="UniProtKB-SubCell"/>
</dbReference>
<comment type="subcellular location">
    <subcellularLocation>
        <location evidence="1">Membrane</location>
        <topology evidence="1">Multi-pass membrane protein</topology>
    </subcellularLocation>
</comment>
<evidence type="ECO:0000313" key="8">
    <source>
        <dbReference type="EMBL" id="KIW20964.1"/>
    </source>
</evidence>